<dbReference type="EMBL" id="AHYS01000003">
    <property type="protein sequence ID" value="ESK62150.1"/>
    <property type="molecule type" value="Genomic_DNA"/>
</dbReference>
<dbReference type="PATRIC" id="fig|1121864.4.peg.1928"/>
<feature type="domain" description="ATP-grasp" evidence="1">
    <location>
        <begin position="100"/>
        <end position="244"/>
    </location>
</feature>
<dbReference type="OrthoDB" id="5355744at2"/>
<gene>
    <name evidence="2" type="ORF">OMO_00399</name>
</gene>
<dbReference type="HOGENOM" id="CLU_040789_0_0_9"/>
<dbReference type="Proteomes" id="UP000017415">
    <property type="component" value="Unassembled WGS sequence"/>
</dbReference>
<keyword evidence="3" id="KW-1185">Reference proteome</keyword>
<protein>
    <recommendedName>
        <fullName evidence="1">ATP-grasp domain-containing protein</fullName>
    </recommendedName>
</protein>
<dbReference type="InterPro" id="IPR025643">
    <property type="entry name" value="R2K_3"/>
</dbReference>
<name>S1R5D8_9ENTE</name>
<sequence>MIFNYEKFFEENRLILNQVNFTPGSAIYRGWMMTPKQYQSFYSQLRDKYQIELLTSSEQYEQFHLFPNIYPELIEDTPKMLTFPLGTRVDIEKIRSQMSVFMIKDYVKSAKGTELPSRISSAISQQQLDEYLEIFYRYRGDLLTGGICIKEYVELKTLNGRHNEYRVFYANGKMFCIAESEANDEFTTQPPRELVEKYQHLPSPFYTVDYAELADGSWIVIEAGDGQVSGLSDHQDRAAFMSSLCN</sequence>
<dbReference type="STRING" id="44008.GCA_001318175_00750"/>
<dbReference type="eggNOG" id="ENOG502Z879">
    <property type="taxonomic scope" value="Bacteria"/>
</dbReference>
<evidence type="ECO:0000313" key="3">
    <source>
        <dbReference type="Proteomes" id="UP000017415"/>
    </source>
</evidence>
<evidence type="ECO:0000259" key="1">
    <source>
        <dbReference type="Pfam" id="PF14243"/>
    </source>
</evidence>
<dbReference type="AlphaFoldDB" id="S1R5D8"/>
<dbReference type="Pfam" id="PF14243">
    <property type="entry name" value="R2K_3"/>
    <property type="match status" value="1"/>
</dbReference>
<accession>S1R5D8</accession>
<organism evidence="2 3">
    <name type="scientific">Enterococcus cecorum DSM 20682 = ATCC 43198</name>
    <dbReference type="NCBI Taxonomy" id="1121864"/>
    <lineage>
        <taxon>Bacteria</taxon>
        <taxon>Bacillati</taxon>
        <taxon>Bacillota</taxon>
        <taxon>Bacilli</taxon>
        <taxon>Lactobacillales</taxon>
        <taxon>Enterococcaceae</taxon>
        <taxon>Enterococcus</taxon>
    </lineage>
</organism>
<comment type="caution">
    <text evidence="2">The sequence shown here is derived from an EMBL/GenBank/DDBJ whole genome shotgun (WGS) entry which is preliminary data.</text>
</comment>
<evidence type="ECO:0000313" key="2">
    <source>
        <dbReference type="EMBL" id="ESK62150.1"/>
    </source>
</evidence>
<proteinExistence type="predicted"/>
<reference evidence="2 3" key="1">
    <citation type="submission" date="2013-10" db="EMBL/GenBank/DDBJ databases">
        <title>The Genome Sequence of Enterococcus cecorum DSM 20682 (= ATCC 43198) (Illumina assembly).</title>
        <authorList>
            <consortium name="The Broad Institute Genomics Platform"/>
            <consortium name="The Broad Institute Genome Sequencing Center for Infectious Disease"/>
            <person name="Earl A."/>
            <person name="Russ C."/>
            <person name="Gilmore M."/>
            <person name="Surin D."/>
            <person name="Walker B."/>
            <person name="Young S."/>
            <person name="Zeng Q."/>
            <person name="Gargeya S."/>
            <person name="Fitzgerald M."/>
            <person name="Haas B."/>
            <person name="Abouelleil A."/>
            <person name="Allen A.W."/>
            <person name="Alvarado L."/>
            <person name="Arachchi H.M."/>
            <person name="Berlin A.M."/>
            <person name="Chapman S.B."/>
            <person name="Gainer-Dewar J."/>
            <person name="Goldberg J."/>
            <person name="Griggs A."/>
            <person name="Gujja S."/>
            <person name="Hansen M."/>
            <person name="Howarth C."/>
            <person name="Imamovic A."/>
            <person name="Ireland A."/>
            <person name="Larimer J."/>
            <person name="McCowan C."/>
            <person name="Murphy C."/>
            <person name="Pearson M."/>
            <person name="Poon T.W."/>
            <person name="Priest M."/>
            <person name="Roberts A."/>
            <person name="Saif S."/>
            <person name="Shea T."/>
            <person name="Sisk P."/>
            <person name="Sykes S."/>
            <person name="Wortman J."/>
            <person name="Nusbaum C."/>
            <person name="Birren B."/>
        </authorList>
    </citation>
    <scope>NUCLEOTIDE SEQUENCE [LARGE SCALE GENOMIC DNA]</scope>
    <source>
        <strain evidence="2 3">ATCC 43198</strain>
    </source>
</reference>